<dbReference type="PROSITE" id="PS00941">
    <property type="entry name" value="CARBOXYLESTERASE_B_2"/>
    <property type="match status" value="1"/>
</dbReference>
<dbReference type="PROSITE" id="PS00122">
    <property type="entry name" value="CARBOXYLESTERASE_B_1"/>
    <property type="match status" value="1"/>
</dbReference>
<dbReference type="InterPro" id="IPR019826">
    <property type="entry name" value="Carboxylesterase_B_AS"/>
</dbReference>
<gene>
    <name evidence="5" type="ORF">PQI24_19860</name>
</gene>
<name>A0ABU8SZ24_9GAMM</name>
<dbReference type="InterPro" id="IPR029058">
    <property type="entry name" value="AB_hydrolase_fold"/>
</dbReference>
<comment type="caution">
    <text evidence="5">The sequence shown here is derived from an EMBL/GenBank/DDBJ whole genome shotgun (WGS) entry which is preliminary data.</text>
</comment>
<dbReference type="EMBL" id="JAQPZS010000027">
    <property type="protein sequence ID" value="MEJ6498296.1"/>
    <property type="molecule type" value="Genomic_DNA"/>
</dbReference>
<evidence type="ECO:0000256" key="3">
    <source>
        <dbReference type="RuleBase" id="RU361235"/>
    </source>
</evidence>
<dbReference type="PANTHER" id="PTHR11559">
    <property type="entry name" value="CARBOXYLESTERASE"/>
    <property type="match status" value="1"/>
</dbReference>
<dbReference type="Gene3D" id="3.40.50.1820">
    <property type="entry name" value="alpha/beta hydrolase"/>
    <property type="match status" value="1"/>
</dbReference>
<evidence type="ECO:0000256" key="2">
    <source>
        <dbReference type="ARBA" id="ARBA00022801"/>
    </source>
</evidence>
<dbReference type="InterPro" id="IPR019819">
    <property type="entry name" value="Carboxylesterase_B_CS"/>
</dbReference>
<dbReference type="Pfam" id="PF00135">
    <property type="entry name" value="COesterase"/>
    <property type="match status" value="2"/>
</dbReference>
<feature type="domain" description="Carboxylesterase type B" evidence="4">
    <location>
        <begin position="45"/>
        <end position="360"/>
    </location>
</feature>
<accession>A0ABU8SZ24</accession>
<feature type="domain" description="Carboxylesterase type B" evidence="4">
    <location>
        <begin position="372"/>
        <end position="512"/>
    </location>
</feature>
<comment type="similarity">
    <text evidence="1 3">Belongs to the type-B carboxylesterase/lipase family.</text>
</comment>
<sequence length="574" mass="63734">MKNLISLSLHVAYVLLVLQCLGCSDKLPSTIAQSPAPNYGTKTLTTQGEVVGFYMPNGTAAWRGIRYAQPPLNDRRWRSPIPPTAWPEPVMALNHAPRCPQLATRLDHGVEVGMPIGQEDCLFLDVYAPSDISNGDKVPVMIWIHGGSNVWGGADQYDGSKLAANQKVIVVVPQYRLGPLGWFAHPTIQGKTTGAIAANFALLDQQLALKWVVDNISAFGGDPDNITLFGESAGAFNVFSLLSMPGSEKYVRKAILQSGAPSTHSLDEAIHGEHGSVAALAKLGSNHELSANNLRELPVQALLNVFSNNDKINVVSQIADGVTLSSDGVIGNIAQNYGTVPLSLIIGANRDETKFYTAFNDKFVWRLLGKLPIIRDSDFYEALSEYTNNYWYQAAVLQTAQQLNDADIKTYLYRFDWDNQPDFLGIEISKLIGAAHTLEVPFIFDSFDNFLEPMGSMFFSEENEQSRNLLKSEMQSLWGSFAYSTSGSPEGSQWQPHSTKEPFILQLDADQKLQVGRLNYKYPSFTEQIHELRTDHRVPSEEKKCIIYEEMRTLHSMIQQNKQFSSKCPFISED</sequence>
<dbReference type="EC" id="3.1.1.-" evidence="3"/>
<evidence type="ECO:0000313" key="5">
    <source>
        <dbReference type="EMBL" id="MEJ6498296.1"/>
    </source>
</evidence>
<feature type="chain" id="PRO_5044981426" description="Carboxylic ester hydrolase" evidence="3">
    <location>
        <begin position="23"/>
        <end position="574"/>
    </location>
</feature>
<feature type="signal peptide" evidence="3">
    <location>
        <begin position="1"/>
        <end position="22"/>
    </location>
</feature>
<organism evidence="5 6">
    <name type="scientific">Pseudoalteromonas lipolytica</name>
    <dbReference type="NCBI Taxonomy" id="570156"/>
    <lineage>
        <taxon>Bacteria</taxon>
        <taxon>Pseudomonadati</taxon>
        <taxon>Pseudomonadota</taxon>
        <taxon>Gammaproteobacteria</taxon>
        <taxon>Alteromonadales</taxon>
        <taxon>Pseudoalteromonadaceae</taxon>
        <taxon>Pseudoalteromonas</taxon>
    </lineage>
</organism>
<dbReference type="RefSeq" id="WP_339982552.1">
    <property type="nucleotide sequence ID" value="NZ_JAQPZS010000027.1"/>
</dbReference>
<dbReference type="SUPFAM" id="SSF53474">
    <property type="entry name" value="alpha/beta-Hydrolases"/>
    <property type="match status" value="1"/>
</dbReference>
<dbReference type="InterPro" id="IPR002018">
    <property type="entry name" value="CarbesteraseB"/>
</dbReference>
<evidence type="ECO:0000259" key="4">
    <source>
        <dbReference type="Pfam" id="PF00135"/>
    </source>
</evidence>
<dbReference type="Proteomes" id="UP001377972">
    <property type="component" value="Unassembled WGS sequence"/>
</dbReference>
<dbReference type="InterPro" id="IPR050309">
    <property type="entry name" value="Type-B_Carboxylest/Lipase"/>
</dbReference>
<keyword evidence="6" id="KW-1185">Reference proteome</keyword>
<protein>
    <recommendedName>
        <fullName evidence="3">Carboxylic ester hydrolase</fullName>
        <ecNumber evidence="3">3.1.1.-</ecNumber>
    </recommendedName>
</protein>
<evidence type="ECO:0000256" key="1">
    <source>
        <dbReference type="ARBA" id="ARBA00005964"/>
    </source>
</evidence>
<keyword evidence="3" id="KW-0732">Signal</keyword>
<proteinExistence type="inferred from homology"/>
<evidence type="ECO:0000313" key="6">
    <source>
        <dbReference type="Proteomes" id="UP001377972"/>
    </source>
</evidence>
<keyword evidence="2 3" id="KW-0378">Hydrolase</keyword>
<reference evidence="5 6" key="1">
    <citation type="submission" date="2023-01" db="EMBL/GenBank/DDBJ databases">
        <title>Trichodesmium-associated heterotrophic epibiont bacteria.</title>
        <authorList>
            <person name="Cleveland C.S."/>
            <person name="Webb E.A."/>
        </authorList>
    </citation>
    <scope>NUCLEOTIDE SEQUENCE [LARGE SCALE GENOMIC DNA]</scope>
    <source>
        <strain evidence="5 6">USCH2</strain>
    </source>
</reference>